<gene>
    <name evidence="1" type="ORF">K435DRAFT_615366</name>
</gene>
<reference evidence="1 2" key="1">
    <citation type="journal article" date="2019" name="Nat. Ecol. Evol.">
        <title>Megaphylogeny resolves global patterns of mushroom evolution.</title>
        <authorList>
            <person name="Varga T."/>
            <person name="Krizsan K."/>
            <person name="Foldi C."/>
            <person name="Dima B."/>
            <person name="Sanchez-Garcia M."/>
            <person name="Sanchez-Ramirez S."/>
            <person name="Szollosi G.J."/>
            <person name="Szarkandi J.G."/>
            <person name="Papp V."/>
            <person name="Albert L."/>
            <person name="Andreopoulos W."/>
            <person name="Angelini C."/>
            <person name="Antonin V."/>
            <person name="Barry K.W."/>
            <person name="Bougher N.L."/>
            <person name="Buchanan P."/>
            <person name="Buyck B."/>
            <person name="Bense V."/>
            <person name="Catcheside P."/>
            <person name="Chovatia M."/>
            <person name="Cooper J."/>
            <person name="Damon W."/>
            <person name="Desjardin D."/>
            <person name="Finy P."/>
            <person name="Geml J."/>
            <person name="Haridas S."/>
            <person name="Hughes K."/>
            <person name="Justo A."/>
            <person name="Karasinski D."/>
            <person name="Kautmanova I."/>
            <person name="Kiss B."/>
            <person name="Kocsube S."/>
            <person name="Kotiranta H."/>
            <person name="LaButti K.M."/>
            <person name="Lechner B.E."/>
            <person name="Liimatainen K."/>
            <person name="Lipzen A."/>
            <person name="Lukacs Z."/>
            <person name="Mihaltcheva S."/>
            <person name="Morgado L.N."/>
            <person name="Niskanen T."/>
            <person name="Noordeloos M.E."/>
            <person name="Ohm R.A."/>
            <person name="Ortiz-Santana B."/>
            <person name="Ovrebo C."/>
            <person name="Racz N."/>
            <person name="Riley R."/>
            <person name="Savchenko A."/>
            <person name="Shiryaev A."/>
            <person name="Soop K."/>
            <person name="Spirin V."/>
            <person name="Szebenyi C."/>
            <person name="Tomsovsky M."/>
            <person name="Tulloss R.E."/>
            <person name="Uehling J."/>
            <person name="Grigoriev I.V."/>
            <person name="Vagvolgyi C."/>
            <person name="Papp T."/>
            <person name="Martin F.M."/>
            <person name="Miettinen O."/>
            <person name="Hibbett D.S."/>
            <person name="Nagy L.G."/>
        </authorList>
    </citation>
    <scope>NUCLEOTIDE SEQUENCE [LARGE SCALE GENOMIC DNA]</scope>
    <source>
        <strain evidence="1 2">CBS 962.96</strain>
    </source>
</reference>
<evidence type="ECO:0000313" key="2">
    <source>
        <dbReference type="Proteomes" id="UP000297245"/>
    </source>
</evidence>
<protein>
    <submittedName>
        <fullName evidence="1">Uncharacterized protein</fullName>
    </submittedName>
</protein>
<feature type="non-terminal residue" evidence="1">
    <location>
        <position position="1"/>
    </location>
</feature>
<dbReference type="Proteomes" id="UP000297245">
    <property type="component" value="Unassembled WGS sequence"/>
</dbReference>
<organism evidence="1 2">
    <name type="scientific">Dendrothele bispora (strain CBS 962.96)</name>
    <dbReference type="NCBI Taxonomy" id="1314807"/>
    <lineage>
        <taxon>Eukaryota</taxon>
        <taxon>Fungi</taxon>
        <taxon>Dikarya</taxon>
        <taxon>Basidiomycota</taxon>
        <taxon>Agaricomycotina</taxon>
        <taxon>Agaricomycetes</taxon>
        <taxon>Agaricomycetidae</taxon>
        <taxon>Agaricales</taxon>
        <taxon>Agaricales incertae sedis</taxon>
        <taxon>Dendrothele</taxon>
    </lineage>
</organism>
<name>A0A4S8M6N6_DENBC</name>
<dbReference type="OrthoDB" id="3041043at2759"/>
<dbReference type="AlphaFoldDB" id="A0A4S8M6N6"/>
<accession>A0A4S8M6N6</accession>
<dbReference type="EMBL" id="ML179156">
    <property type="protein sequence ID" value="THU97433.1"/>
    <property type="molecule type" value="Genomic_DNA"/>
</dbReference>
<sequence length="264" mass="30487">NLVFRESSPIDRIRFSLANKESNELVSSYNQNNFRIRRILSRYFDSVPDIAQFRLLQYETGMLISGSAALQFFDNTMYPESDLDLYVALREADPIGQFLLERGYTFTPILDQPGDWEVALYRKILSWESRPEPLWNDDTDLYPVNGIAAVFTFVKEGKRVQLITCGRATLEVILRFHSTCVMNVISHSHAYSLYPRATFEDRVSIHPRVSARRKDKIKIAFEKYTKRGWKILPVPSAAAYLRPNSEFGNGPRYVGDSNCWIIPL</sequence>
<evidence type="ECO:0000313" key="1">
    <source>
        <dbReference type="EMBL" id="THU97433.1"/>
    </source>
</evidence>
<feature type="non-terminal residue" evidence="1">
    <location>
        <position position="264"/>
    </location>
</feature>
<keyword evidence="2" id="KW-1185">Reference proteome</keyword>
<proteinExistence type="predicted"/>